<feature type="compositionally biased region" description="Basic and acidic residues" evidence="1">
    <location>
        <begin position="91"/>
        <end position="106"/>
    </location>
</feature>
<dbReference type="Proteomes" id="UP001153076">
    <property type="component" value="Unassembled WGS sequence"/>
</dbReference>
<dbReference type="AlphaFoldDB" id="A0A9Q1KXI0"/>
<proteinExistence type="predicted"/>
<keyword evidence="3" id="KW-1185">Reference proteome</keyword>
<evidence type="ECO:0000256" key="1">
    <source>
        <dbReference type="SAM" id="MobiDB-lite"/>
    </source>
</evidence>
<comment type="caution">
    <text evidence="2">The sequence shown here is derived from an EMBL/GenBank/DDBJ whole genome shotgun (WGS) entry which is preliminary data.</text>
</comment>
<dbReference type="EMBL" id="JAKOGI010000008">
    <property type="protein sequence ID" value="KAJ8451504.1"/>
    <property type="molecule type" value="Genomic_DNA"/>
</dbReference>
<gene>
    <name evidence="2" type="ORF">Cgig2_018138</name>
</gene>
<dbReference type="OrthoDB" id="1752268at2759"/>
<accession>A0A9Q1KXI0</accession>
<feature type="compositionally biased region" description="Polar residues" evidence="1">
    <location>
        <begin position="76"/>
        <end position="90"/>
    </location>
</feature>
<reference evidence="2" key="1">
    <citation type="submission" date="2022-04" db="EMBL/GenBank/DDBJ databases">
        <title>Carnegiea gigantea Genome sequencing and assembly v2.</title>
        <authorList>
            <person name="Copetti D."/>
            <person name="Sanderson M.J."/>
            <person name="Burquez A."/>
            <person name="Wojciechowski M.F."/>
        </authorList>
    </citation>
    <scope>NUCLEOTIDE SEQUENCE</scope>
    <source>
        <strain evidence="2">SGP5-SGP5p</strain>
        <tissue evidence="2">Aerial part</tissue>
    </source>
</reference>
<organism evidence="2 3">
    <name type="scientific">Carnegiea gigantea</name>
    <dbReference type="NCBI Taxonomy" id="171969"/>
    <lineage>
        <taxon>Eukaryota</taxon>
        <taxon>Viridiplantae</taxon>
        <taxon>Streptophyta</taxon>
        <taxon>Embryophyta</taxon>
        <taxon>Tracheophyta</taxon>
        <taxon>Spermatophyta</taxon>
        <taxon>Magnoliopsida</taxon>
        <taxon>eudicotyledons</taxon>
        <taxon>Gunneridae</taxon>
        <taxon>Pentapetalae</taxon>
        <taxon>Caryophyllales</taxon>
        <taxon>Cactineae</taxon>
        <taxon>Cactaceae</taxon>
        <taxon>Cactoideae</taxon>
        <taxon>Echinocereeae</taxon>
        <taxon>Carnegiea</taxon>
    </lineage>
</organism>
<feature type="region of interest" description="Disordered" evidence="1">
    <location>
        <begin position="57"/>
        <end position="110"/>
    </location>
</feature>
<protein>
    <recommendedName>
        <fullName evidence="4">Reverse transcriptase domain-containing protein</fullName>
    </recommendedName>
</protein>
<evidence type="ECO:0000313" key="2">
    <source>
        <dbReference type="EMBL" id="KAJ8451504.1"/>
    </source>
</evidence>
<evidence type="ECO:0000313" key="3">
    <source>
        <dbReference type="Proteomes" id="UP001153076"/>
    </source>
</evidence>
<name>A0A9Q1KXI0_9CARY</name>
<sequence>MLRRLKPIDTPAKFRNKNKYCVYHEDHGHTTAECRELTKALRKLADRGLLNCFLKKGGGGDQNQHKPQGKKDNDVNRNTSLPPSLEGSTTRFERGIPKRSDPEARCHGRQGIETTCGTNHDLGSRGHASLANLAQQCFGNTTQGRPTLNAVNAVVTPYLLLVQFELDDGKVGKLYEDQKMVRECYYVSLKSLGRKEEPLSGEASRPPKISKKSATKAMIVLSALA</sequence>
<evidence type="ECO:0008006" key="4">
    <source>
        <dbReference type="Google" id="ProtNLM"/>
    </source>
</evidence>